<dbReference type="AlphaFoldDB" id="A0A4T0WXE3"/>
<gene>
    <name evidence="3" type="ORF">CANINC_003981</name>
</gene>
<dbReference type="Pfam" id="PF12146">
    <property type="entry name" value="Hydrolase_4"/>
    <property type="match status" value="1"/>
</dbReference>
<dbReference type="EMBL" id="SELW01000624">
    <property type="protein sequence ID" value="TID17615.1"/>
    <property type="molecule type" value="Genomic_DNA"/>
</dbReference>
<name>A0A4T0WXE3_9ASCO</name>
<dbReference type="InterPro" id="IPR029058">
    <property type="entry name" value="AB_hydrolase_fold"/>
</dbReference>
<evidence type="ECO:0000313" key="4">
    <source>
        <dbReference type="Proteomes" id="UP000307173"/>
    </source>
</evidence>
<proteinExistence type="predicted"/>
<dbReference type="GO" id="GO:0008474">
    <property type="term" value="F:palmitoyl-(protein) hydrolase activity"/>
    <property type="evidence" value="ECO:0007669"/>
    <property type="project" value="TreeGrafter"/>
</dbReference>
<keyword evidence="4" id="KW-1185">Reference proteome</keyword>
<dbReference type="STRING" id="52247.A0A4T0WXE3"/>
<keyword evidence="1" id="KW-0472">Membrane</keyword>
<dbReference type="PANTHER" id="PTHR12277:SF81">
    <property type="entry name" value="PROTEIN ABHD13"/>
    <property type="match status" value="1"/>
</dbReference>
<dbReference type="Proteomes" id="UP000307173">
    <property type="component" value="Unassembled WGS sequence"/>
</dbReference>
<organism evidence="3 4">
    <name type="scientific">Pichia inconspicua</name>
    <dbReference type="NCBI Taxonomy" id="52247"/>
    <lineage>
        <taxon>Eukaryota</taxon>
        <taxon>Fungi</taxon>
        <taxon>Dikarya</taxon>
        <taxon>Ascomycota</taxon>
        <taxon>Saccharomycotina</taxon>
        <taxon>Pichiomycetes</taxon>
        <taxon>Pichiales</taxon>
        <taxon>Pichiaceae</taxon>
        <taxon>Pichia</taxon>
    </lineage>
</organism>
<evidence type="ECO:0000313" key="3">
    <source>
        <dbReference type="EMBL" id="TID17615.1"/>
    </source>
</evidence>
<comment type="caution">
    <text evidence="3">The sequence shown here is derived from an EMBL/GenBank/DDBJ whole genome shotgun (WGS) entry which is preliminary data.</text>
</comment>
<dbReference type="InterPro" id="IPR022742">
    <property type="entry name" value="Hydrolase_4"/>
</dbReference>
<dbReference type="Gene3D" id="3.40.50.1820">
    <property type="entry name" value="alpha/beta hydrolase"/>
    <property type="match status" value="1"/>
</dbReference>
<feature type="transmembrane region" description="Helical" evidence="1">
    <location>
        <begin position="18"/>
        <end position="36"/>
    </location>
</feature>
<reference evidence="3 4" key="1">
    <citation type="journal article" date="2019" name="Front. Genet.">
        <title>Whole-Genome Sequencing of the Opportunistic Yeast Pathogen Candida inconspicua Uncovers Its Hybrid Origin.</title>
        <authorList>
            <person name="Mixao V."/>
            <person name="Hansen A.P."/>
            <person name="Saus E."/>
            <person name="Boekhout T."/>
            <person name="Lass-Florl C."/>
            <person name="Gabaldon T."/>
        </authorList>
    </citation>
    <scope>NUCLEOTIDE SEQUENCE [LARGE SCALE GENOMIC DNA]</scope>
    <source>
        <strain evidence="3 4">CBS 180</strain>
    </source>
</reference>
<keyword evidence="1" id="KW-0812">Transmembrane</keyword>
<dbReference type="PANTHER" id="PTHR12277">
    <property type="entry name" value="ALPHA/BETA HYDROLASE DOMAIN-CONTAINING PROTEIN"/>
    <property type="match status" value="1"/>
</dbReference>
<dbReference type="OrthoDB" id="10249433at2759"/>
<accession>A0A4T0WXE3</accession>
<sequence length="307" mass="34613">MLLSSTALSIMTSLIKSGMYLVASVPIVSLVALYFFQRKLVYPSSINNARDLVDTPDKHGIPYEPINIKTEDGERLQSYLMLHDPKDPNYKNKTVLILSPNAGNIGQFLPIVKHIYSNLNYNVFIYSYRGYGLSTGTPSETGLKKDADAVMRFIETHPQLSQSSVVTYGRSLGGAVAIYITAKYGKQISGMILENTFLNIPKVIPHIFPFLKYVSFMCTEYWDSENDIKHINPDIPCLFLSGSKDEIVPPEHMAVLYETVGEAHGSDRKIVKVWAEFDAHHNDTIVAPGYWDTWEQFMIEMVIPYGK</sequence>
<feature type="domain" description="Serine aminopeptidase S33" evidence="2">
    <location>
        <begin position="104"/>
        <end position="210"/>
    </location>
</feature>
<keyword evidence="1" id="KW-1133">Transmembrane helix</keyword>
<dbReference type="SUPFAM" id="SSF53474">
    <property type="entry name" value="alpha/beta-Hydrolases"/>
    <property type="match status" value="1"/>
</dbReference>
<evidence type="ECO:0000256" key="1">
    <source>
        <dbReference type="SAM" id="Phobius"/>
    </source>
</evidence>
<dbReference type="GO" id="GO:0016020">
    <property type="term" value="C:membrane"/>
    <property type="evidence" value="ECO:0007669"/>
    <property type="project" value="TreeGrafter"/>
</dbReference>
<protein>
    <recommendedName>
        <fullName evidence="2">Serine aminopeptidase S33 domain-containing protein</fullName>
    </recommendedName>
</protein>
<evidence type="ECO:0000259" key="2">
    <source>
        <dbReference type="Pfam" id="PF12146"/>
    </source>
</evidence>